<feature type="domain" description="RdRp catalytic" evidence="10">
    <location>
        <begin position="268"/>
        <end position="399"/>
    </location>
</feature>
<dbReference type="InterPro" id="IPR005093">
    <property type="entry name" value="RNArep_beta"/>
</dbReference>
<evidence type="ECO:0000256" key="7">
    <source>
        <dbReference type="ARBA" id="ARBA00030248"/>
    </source>
</evidence>
<dbReference type="EMBL" id="BK014054">
    <property type="protein sequence ID" value="DAD52273.1"/>
    <property type="molecule type" value="Genomic_RNA"/>
</dbReference>
<dbReference type="SUPFAM" id="SSF56672">
    <property type="entry name" value="DNA/RNA polymerases"/>
    <property type="match status" value="1"/>
</dbReference>
<keyword evidence="3" id="KW-0808">Transferase</keyword>
<evidence type="ECO:0000256" key="8">
    <source>
        <dbReference type="ARBA" id="ARBA00048744"/>
    </source>
</evidence>
<dbReference type="KEGG" id="vg:80398449"/>
<keyword evidence="9" id="KW-0460">Magnesium</keyword>
<gene>
    <name evidence="11" type="primary">SRR6960799_16_3</name>
</gene>
<evidence type="ECO:0000256" key="2">
    <source>
        <dbReference type="ARBA" id="ARBA00022484"/>
    </source>
</evidence>
<evidence type="ECO:0000256" key="9">
    <source>
        <dbReference type="PIRSR" id="PIRSR605093-1"/>
    </source>
</evidence>
<reference evidence="11" key="1">
    <citation type="submission" date="2020-09" db="EMBL/GenBank/DDBJ databases">
        <title>Leviviricetes taxonomy.</title>
        <authorList>
            <person name="Stockdale S.R."/>
            <person name="Callanan J."/>
            <person name="Adriaenssens E.M."/>
            <person name="Kuhn J.H."/>
            <person name="Rumnieks J."/>
            <person name="Shkoporov A."/>
            <person name="Draper L.A."/>
            <person name="Ross P."/>
            <person name="Hill C."/>
        </authorList>
    </citation>
    <scope>NUCLEOTIDE SEQUENCE</scope>
</reference>
<evidence type="ECO:0000256" key="3">
    <source>
        <dbReference type="ARBA" id="ARBA00022679"/>
    </source>
</evidence>
<protein>
    <recommendedName>
        <fullName evidence="1">RNA-directed RNA polymerase</fullName>
        <ecNumber evidence="1">2.7.7.48</ecNumber>
    </recommendedName>
    <alternativeName>
        <fullName evidence="7">RNA replicase beta chain</fullName>
    </alternativeName>
</protein>
<feature type="binding site" evidence="9">
    <location>
        <position position="283"/>
    </location>
    <ligand>
        <name>Mg(2+)</name>
        <dbReference type="ChEBI" id="CHEBI:18420"/>
        <label>2</label>
    </ligand>
</feature>
<evidence type="ECO:0000259" key="10">
    <source>
        <dbReference type="PROSITE" id="PS50522"/>
    </source>
</evidence>
<proteinExistence type="predicted"/>
<feature type="binding site" evidence="9">
    <location>
        <position position="367"/>
    </location>
    <ligand>
        <name>Mg(2+)</name>
        <dbReference type="ChEBI" id="CHEBI:18420"/>
        <label>2</label>
    </ligand>
</feature>
<organism evidence="11 12">
    <name type="scientific">ssRNA phage SRR6960799_16</name>
    <dbReference type="NCBI Taxonomy" id="2786572"/>
    <lineage>
        <taxon>Viruses</taxon>
        <taxon>Riboviria</taxon>
        <taxon>Orthornavirae</taxon>
        <taxon>Lenarviricota</taxon>
        <taxon>Leviviricetes</taxon>
        <taxon>Norzivirales</taxon>
        <taxon>Fiersviridae</taxon>
        <taxon>Keghovirus</taxon>
        <taxon>Keghovirus borborovivens</taxon>
    </lineage>
</organism>
<dbReference type="GO" id="GO:0046872">
    <property type="term" value="F:metal ion binding"/>
    <property type="evidence" value="ECO:0007669"/>
    <property type="project" value="UniProtKB-KW"/>
</dbReference>
<dbReference type="InterPro" id="IPR007096">
    <property type="entry name" value="RNA-dir_Rpol_cat_phage"/>
</dbReference>
<evidence type="ECO:0000256" key="6">
    <source>
        <dbReference type="ARBA" id="ARBA00022953"/>
    </source>
</evidence>
<dbReference type="GO" id="GO:0003968">
    <property type="term" value="F:RNA-directed RNA polymerase activity"/>
    <property type="evidence" value="ECO:0007669"/>
    <property type="project" value="UniProtKB-KW"/>
</dbReference>
<dbReference type="Pfam" id="PF03431">
    <property type="entry name" value="RNA_replicase_B"/>
    <property type="match status" value="1"/>
</dbReference>
<keyword evidence="2 11" id="KW-0696">RNA-directed RNA polymerase</keyword>
<keyword evidence="6" id="KW-0693">Viral RNA replication</keyword>
<dbReference type="GO" id="GO:0000166">
    <property type="term" value="F:nucleotide binding"/>
    <property type="evidence" value="ECO:0007669"/>
    <property type="project" value="UniProtKB-KW"/>
</dbReference>
<dbReference type="EC" id="2.7.7.48" evidence="1"/>
<dbReference type="GO" id="GO:0039694">
    <property type="term" value="P:viral RNA genome replication"/>
    <property type="evidence" value="ECO:0007669"/>
    <property type="project" value="InterPro"/>
</dbReference>
<accession>A0A8S5L3M9</accession>
<evidence type="ECO:0000256" key="1">
    <source>
        <dbReference type="ARBA" id="ARBA00012494"/>
    </source>
</evidence>
<keyword evidence="12" id="KW-1185">Reference proteome</keyword>
<keyword evidence="9" id="KW-0479">Metal-binding</keyword>
<keyword evidence="4" id="KW-0548">Nucleotidyltransferase</keyword>
<dbReference type="PROSITE" id="PS50522">
    <property type="entry name" value="RDRP_PHAGE"/>
    <property type="match status" value="1"/>
</dbReference>
<evidence type="ECO:0000313" key="11">
    <source>
        <dbReference type="EMBL" id="DAD52273.1"/>
    </source>
</evidence>
<dbReference type="RefSeq" id="YP_010769435.1">
    <property type="nucleotide sequence ID" value="NC_073973.1"/>
</dbReference>
<evidence type="ECO:0000313" key="12">
    <source>
        <dbReference type="Proteomes" id="UP000681395"/>
    </source>
</evidence>
<evidence type="ECO:0000256" key="4">
    <source>
        <dbReference type="ARBA" id="ARBA00022695"/>
    </source>
</evidence>
<dbReference type="GeneID" id="80398449"/>
<keyword evidence="5" id="KW-0547">Nucleotide-binding</keyword>
<dbReference type="InterPro" id="IPR043502">
    <property type="entry name" value="DNA/RNA_pol_sf"/>
</dbReference>
<dbReference type="Proteomes" id="UP000681395">
    <property type="component" value="Segment"/>
</dbReference>
<feature type="binding site" evidence="9">
    <location>
        <position position="368"/>
    </location>
    <ligand>
        <name>Mg(2+)</name>
        <dbReference type="ChEBI" id="CHEBI:18420"/>
        <label>2</label>
    </ligand>
</feature>
<sequence length="564" mass="63983">MWRKPKFSNSDILKANRAYRLHPADNRRVVQSFYSSLDTPVSLSCFLLYKYEEYDQLVSKEVDPRNYMDPASFRDDFAAISFMRKNASVKTSFDRKQAALDTFKGGEESCKLTNERVRSYLQGRLKIGSGEAYLNSMIRKIERILGRFDVDTVLDTCNWGPGVTLSVKGDDTSGSHKFDIDRDITKDAHALYGELLSRAYPTWLGNDTEWNFREGNKVLTVPKNAKTDRTIAVEPGLNSWIQLGIGKLIRKRLRSASFDLNTDLKNQRGAYLGSINDLLATVDFKAASDTISTEVVRLLLPPTWFSALDAARSKIYNLSGTKHWSEKFSTMGNGFTFELESLIFVSLALAICEVMGVDDSNVSVFGDDLILPSECVEELTVMCAFLGFTVNAQKSYSRGPFRESCGCYFFNGIDVKPLFNKKDLVYVKDVFRMANAIRLLAARHDSCGGCDRRFRRCWSLLTHLLPEPLRLFGERSGGDACIHSNFDECNPRKLDHGHEGFYYSGLVSIPISIHKDSLGLLLSRLKLMSRDGEYNNLVSLRSRTRIVFKRTLRVARWCDFGSWR</sequence>
<comment type="catalytic activity">
    <reaction evidence="8">
        <text>RNA(n) + a ribonucleoside 5'-triphosphate = RNA(n+1) + diphosphate</text>
        <dbReference type="Rhea" id="RHEA:21248"/>
        <dbReference type="Rhea" id="RHEA-COMP:14527"/>
        <dbReference type="Rhea" id="RHEA-COMP:17342"/>
        <dbReference type="ChEBI" id="CHEBI:33019"/>
        <dbReference type="ChEBI" id="CHEBI:61557"/>
        <dbReference type="ChEBI" id="CHEBI:140395"/>
        <dbReference type="EC" id="2.7.7.48"/>
    </reaction>
</comment>
<name>A0A8S5L3M9_9VIRU</name>
<comment type="cofactor">
    <cofactor evidence="9">
        <name>Mg(2+)</name>
        <dbReference type="ChEBI" id="CHEBI:18420"/>
    </cofactor>
    <text evidence="9">Binds 2 Mg(2+) per subunit.</text>
</comment>
<evidence type="ECO:0000256" key="5">
    <source>
        <dbReference type="ARBA" id="ARBA00022741"/>
    </source>
</evidence>